<evidence type="ECO:0000313" key="1">
    <source>
        <dbReference type="EMBL" id="KAJ5391868.1"/>
    </source>
</evidence>
<reference evidence="1" key="2">
    <citation type="journal article" date="2023" name="IMA Fungus">
        <title>Comparative genomic study of the Penicillium genus elucidates a diverse pangenome and 15 lateral gene transfer events.</title>
        <authorList>
            <person name="Petersen C."/>
            <person name="Sorensen T."/>
            <person name="Nielsen M.R."/>
            <person name="Sondergaard T.E."/>
            <person name="Sorensen J.L."/>
            <person name="Fitzpatrick D.A."/>
            <person name="Frisvad J.C."/>
            <person name="Nielsen K.L."/>
        </authorList>
    </citation>
    <scope>NUCLEOTIDE SEQUENCE</scope>
    <source>
        <strain evidence="1">IBT 29677</strain>
    </source>
</reference>
<accession>A0A9X0B8D7</accession>
<comment type="caution">
    <text evidence="1">The sequence shown here is derived from an EMBL/GenBank/DDBJ whole genome shotgun (WGS) entry which is preliminary data.</text>
</comment>
<dbReference type="PANTHER" id="PTHR38790">
    <property type="entry name" value="2EXR DOMAIN-CONTAINING PROTEIN-RELATED"/>
    <property type="match status" value="1"/>
</dbReference>
<sequence>MARTRAPAKESLIARATRLREQKALSPPQARNKNCVQQLDQVINLQQLPIILTTPISEDQTTTNPDPLSRIADDDCDSQVASSIFKLPAEIRTQIYKYVFEQYESQTNAYAPTTPFYRPECTGPKCINTALLYTCRRIFFEARFIPLQNATHIFWGEVPSPEDQRTKRSQFIPSHRAVSGLTEAHIPHMRKFHFYGSLYNLFCSTHLHLDYLSSEDALYRCRPRHVTITVPFLGWSTWMYGFEPALDSESEENIFQLDWPASLQRLTIRLEHLEVFSSELERIMDRLMMNRISCKSEDEKGTLRYLVADSSAVRKSRWEGPHLDYFRERWQPPVLHLGEDPEGVREIWYYMVEGSWEVEPGC</sequence>
<protein>
    <submittedName>
        <fullName evidence="1">Uncharacterized protein</fullName>
    </submittedName>
</protein>
<reference evidence="1" key="1">
    <citation type="submission" date="2022-12" db="EMBL/GenBank/DDBJ databases">
        <authorList>
            <person name="Petersen C."/>
        </authorList>
    </citation>
    <scope>NUCLEOTIDE SEQUENCE</scope>
    <source>
        <strain evidence="1">IBT 29677</strain>
    </source>
</reference>
<name>A0A9X0B8D7_9EURO</name>
<evidence type="ECO:0000313" key="2">
    <source>
        <dbReference type="Proteomes" id="UP001147747"/>
    </source>
</evidence>
<dbReference type="AlphaFoldDB" id="A0A9X0B8D7"/>
<organism evidence="1 2">
    <name type="scientific">Penicillium cosmopolitanum</name>
    <dbReference type="NCBI Taxonomy" id="1131564"/>
    <lineage>
        <taxon>Eukaryota</taxon>
        <taxon>Fungi</taxon>
        <taxon>Dikarya</taxon>
        <taxon>Ascomycota</taxon>
        <taxon>Pezizomycotina</taxon>
        <taxon>Eurotiomycetes</taxon>
        <taxon>Eurotiomycetidae</taxon>
        <taxon>Eurotiales</taxon>
        <taxon>Aspergillaceae</taxon>
        <taxon>Penicillium</taxon>
    </lineage>
</organism>
<proteinExistence type="predicted"/>
<dbReference type="PANTHER" id="PTHR38790:SF4">
    <property type="entry name" value="2EXR DOMAIN-CONTAINING PROTEIN"/>
    <property type="match status" value="1"/>
</dbReference>
<dbReference type="OrthoDB" id="288942at2759"/>
<dbReference type="EMBL" id="JAPZBU010000008">
    <property type="protein sequence ID" value="KAJ5391868.1"/>
    <property type="molecule type" value="Genomic_DNA"/>
</dbReference>
<dbReference type="Proteomes" id="UP001147747">
    <property type="component" value="Unassembled WGS sequence"/>
</dbReference>
<dbReference type="GeneID" id="81370975"/>
<keyword evidence="2" id="KW-1185">Reference proteome</keyword>
<dbReference type="RefSeq" id="XP_056487546.1">
    <property type="nucleotide sequence ID" value="XM_056631995.1"/>
</dbReference>
<gene>
    <name evidence="1" type="ORF">N7509_007358</name>
</gene>